<feature type="transmembrane region" description="Helical" evidence="1">
    <location>
        <begin position="137"/>
        <end position="154"/>
    </location>
</feature>
<proteinExistence type="predicted"/>
<evidence type="ECO:0000313" key="3">
    <source>
        <dbReference type="Proteomes" id="UP001233999"/>
    </source>
</evidence>
<reference evidence="2" key="2">
    <citation type="submission" date="2023-05" db="EMBL/GenBank/DDBJ databases">
        <authorList>
            <person name="Fouks B."/>
        </authorList>
    </citation>
    <scope>NUCLEOTIDE SEQUENCE</scope>
    <source>
        <strain evidence="2">Stay&amp;Tobe</strain>
        <tissue evidence="2">Testes</tissue>
    </source>
</reference>
<keyword evidence="1" id="KW-0812">Transmembrane</keyword>
<feature type="transmembrane region" description="Helical" evidence="1">
    <location>
        <begin position="109"/>
        <end position="131"/>
    </location>
</feature>
<keyword evidence="1" id="KW-0472">Membrane</keyword>
<dbReference type="AlphaFoldDB" id="A0AAD8EDE7"/>
<reference evidence="2" key="1">
    <citation type="journal article" date="2023" name="IScience">
        <title>Live-bearing cockroach genome reveals convergent evolutionary mechanisms linked to viviparity in insects and beyond.</title>
        <authorList>
            <person name="Fouks B."/>
            <person name="Harrison M.C."/>
            <person name="Mikhailova A.A."/>
            <person name="Marchal E."/>
            <person name="English S."/>
            <person name="Carruthers M."/>
            <person name="Jennings E.C."/>
            <person name="Chiamaka E.L."/>
            <person name="Frigard R.A."/>
            <person name="Pippel M."/>
            <person name="Attardo G.M."/>
            <person name="Benoit J.B."/>
            <person name="Bornberg-Bauer E."/>
            <person name="Tobe S.S."/>
        </authorList>
    </citation>
    <scope>NUCLEOTIDE SEQUENCE</scope>
    <source>
        <strain evidence="2">Stay&amp;Tobe</strain>
    </source>
</reference>
<dbReference type="EMBL" id="JASPKZ010007250">
    <property type="protein sequence ID" value="KAJ9585764.1"/>
    <property type="molecule type" value="Genomic_DNA"/>
</dbReference>
<accession>A0AAD8EDE7</accession>
<feature type="transmembrane region" description="Helical" evidence="1">
    <location>
        <begin position="6"/>
        <end position="25"/>
    </location>
</feature>
<dbReference type="Proteomes" id="UP001233999">
    <property type="component" value="Unassembled WGS sequence"/>
</dbReference>
<feature type="non-terminal residue" evidence="2">
    <location>
        <position position="155"/>
    </location>
</feature>
<keyword evidence="3" id="KW-1185">Reference proteome</keyword>
<sequence>HTNQSFPIFVLPMLFLNNFLLLRFCSWLQLFTLRWLIYLPARFVICSVGVYRNVAILEFISGELIFHFFYVKVRHCVKRGLYQVKYPQQSLTGADAELGRLWRILKWSILCDVSPVLCIVFLSVSLFFSLLLFRKSISIYAYYFIIVHQVLTWFL</sequence>
<gene>
    <name evidence="2" type="ORF">L9F63_002459</name>
</gene>
<feature type="non-terminal residue" evidence="2">
    <location>
        <position position="1"/>
    </location>
</feature>
<name>A0AAD8EDE7_DIPPU</name>
<evidence type="ECO:0000256" key="1">
    <source>
        <dbReference type="SAM" id="Phobius"/>
    </source>
</evidence>
<organism evidence="2 3">
    <name type="scientific">Diploptera punctata</name>
    <name type="common">Pacific beetle cockroach</name>
    <dbReference type="NCBI Taxonomy" id="6984"/>
    <lineage>
        <taxon>Eukaryota</taxon>
        <taxon>Metazoa</taxon>
        <taxon>Ecdysozoa</taxon>
        <taxon>Arthropoda</taxon>
        <taxon>Hexapoda</taxon>
        <taxon>Insecta</taxon>
        <taxon>Pterygota</taxon>
        <taxon>Neoptera</taxon>
        <taxon>Polyneoptera</taxon>
        <taxon>Dictyoptera</taxon>
        <taxon>Blattodea</taxon>
        <taxon>Blaberoidea</taxon>
        <taxon>Blaberidae</taxon>
        <taxon>Diplopterinae</taxon>
        <taxon>Diploptera</taxon>
    </lineage>
</organism>
<evidence type="ECO:0000313" key="2">
    <source>
        <dbReference type="EMBL" id="KAJ9585764.1"/>
    </source>
</evidence>
<protein>
    <submittedName>
        <fullName evidence="2">Uncharacterized protein</fullName>
    </submittedName>
</protein>
<keyword evidence="1" id="KW-1133">Transmembrane helix</keyword>
<comment type="caution">
    <text evidence="2">The sequence shown here is derived from an EMBL/GenBank/DDBJ whole genome shotgun (WGS) entry which is preliminary data.</text>
</comment>